<protein>
    <submittedName>
        <fullName evidence="2">Melanoma-associated antigen G1</fullName>
    </submittedName>
</protein>
<reference evidence="2" key="1">
    <citation type="submission" date="2020-04" db="EMBL/GenBank/DDBJ databases">
        <authorList>
            <person name="Neveu A P."/>
        </authorList>
    </citation>
    <scope>NUCLEOTIDE SEQUENCE</scope>
    <source>
        <tissue evidence="2">Whole embryo</tissue>
    </source>
</reference>
<dbReference type="SMART" id="SM01373">
    <property type="entry name" value="MAGE"/>
    <property type="match status" value="1"/>
</dbReference>
<dbReference type="Pfam" id="PF01454">
    <property type="entry name" value="MAGE"/>
    <property type="match status" value="1"/>
</dbReference>
<gene>
    <name evidence="2" type="primary">Ndnl2</name>
</gene>
<evidence type="ECO:0000313" key="2">
    <source>
        <dbReference type="EMBL" id="CAB3264241.1"/>
    </source>
</evidence>
<dbReference type="Gene3D" id="1.10.10.1210">
    <property type="entry name" value="MAGE homology domain, winged helix WH2 motif"/>
    <property type="match status" value="1"/>
</dbReference>
<dbReference type="InterPro" id="IPR002190">
    <property type="entry name" value="MHD_dom"/>
</dbReference>
<dbReference type="GO" id="GO:0005634">
    <property type="term" value="C:nucleus"/>
    <property type="evidence" value="ECO:0007669"/>
    <property type="project" value="TreeGrafter"/>
</dbReference>
<proteinExistence type="evidence at transcript level"/>
<dbReference type="InterPro" id="IPR037445">
    <property type="entry name" value="MAGE"/>
</dbReference>
<sequence length="221" mass="25502">MSQSQTLGSSEIQRKANNVVHLFLVWEQRKIPIKRADINKYVMKDHKSSYAEVMKHVEKKLHDVFGLQLVEIGEAPKKAYILVSVLDQSNSSEMMNWKGNSKRGLLLTVLTLIFMSGNSMSDGTLWNALKGLGIEKDKPHAVFGDVKKLLHQEFARQMYIEVTKVPNCDPPQFNYRWGLRTEHEISKKQILEFVTKLYGKSNIMVWKSQYHDMITSEMQAD</sequence>
<feature type="domain" description="MAGE" evidence="1">
    <location>
        <begin position="12"/>
        <end position="200"/>
    </location>
</feature>
<dbReference type="FunFam" id="1.10.10.1210:FF:000001">
    <property type="entry name" value="melanoma-associated antigen D1"/>
    <property type="match status" value="1"/>
</dbReference>
<dbReference type="PANTHER" id="PTHR11736">
    <property type="entry name" value="MELANOMA-ASSOCIATED ANTIGEN MAGE ANTIGEN"/>
    <property type="match status" value="1"/>
</dbReference>
<organism evidence="2">
    <name type="scientific">Phallusia mammillata</name>
    <dbReference type="NCBI Taxonomy" id="59560"/>
    <lineage>
        <taxon>Eukaryota</taxon>
        <taxon>Metazoa</taxon>
        <taxon>Chordata</taxon>
        <taxon>Tunicata</taxon>
        <taxon>Ascidiacea</taxon>
        <taxon>Phlebobranchia</taxon>
        <taxon>Ascidiidae</taxon>
        <taxon>Phallusia</taxon>
    </lineage>
</organism>
<dbReference type="InterPro" id="IPR041899">
    <property type="entry name" value="MAGE_WH2"/>
</dbReference>
<dbReference type="PANTHER" id="PTHR11736:SF14">
    <property type="entry name" value="NSE3 HOMOLOG, SMC5-SMC6 COMPLEX COMPONENT"/>
    <property type="match status" value="1"/>
</dbReference>
<dbReference type="EMBL" id="LR788379">
    <property type="protein sequence ID" value="CAB3264241.1"/>
    <property type="molecule type" value="mRNA"/>
</dbReference>
<dbReference type="InterPro" id="IPR041898">
    <property type="entry name" value="MAGE_WH1"/>
</dbReference>
<dbReference type="AlphaFoldDB" id="A0A6F9DM22"/>
<evidence type="ECO:0000259" key="1">
    <source>
        <dbReference type="PROSITE" id="PS50838"/>
    </source>
</evidence>
<accession>A0A6F9DM22</accession>
<dbReference type="PROSITE" id="PS50838">
    <property type="entry name" value="MAGE"/>
    <property type="match status" value="1"/>
</dbReference>
<dbReference type="Gene3D" id="1.10.10.1200">
    <property type="entry name" value="MAGE homology domain, winged helix WH1 motif"/>
    <property type="match status" value="1"/>
</dbReference>
<name>A0A6F9DM22_9ASCI</name>